<evidence type="ECO:0000313" key="3">
    <source>
        <dbReference type="Proteomes" id="UP000596742"/>
    </source>
</evidence>
<sequence length="316" mass="36140">MVKKNLNEDDVLQSKSNKEDNVISMIDAELDVTSSKKKRTKTKQDDKLESLTDKVNEMYDNEYDDENDDLDLEPQAKKYRSDGNNNDVQDTIKDSEQSVEKSRFATMSKKFKQKELTGENIDETLAENITYLFRNGMHESQYNEMIKDELNPRPVNCDGLVIVKTNQLIWDLISPFAQTCEKKMQNKERSFVKAAVLLSKTVNNIEKTDNEANEFRESQPYTTFLFEDDVSKVAKDIEDCSKISNRIHFGRGSSRSRGRFGRGGRGRFGRGRGRGCGICRGLMKAVHLKILPVPAMTLEQKTFSEEGVQEVSEKCK</sequence>
<keyword evidence="3" id="KW-1185">Reference proteome</keyword>
<dbReference type="AlphaFoldDB" id="A0A8B6CIH3"/>
<accession>A0A8B6CIH3</accession>
<proteinExistence type="predicted"/>
<comment type="caution">
    <text evidence="2">The sequence shown here is derived from an EMBL/GenBank/DDBJ whole genome shotgun (WGS) entry which is preliminary data.</text>
</comment>
<dbReference type="OrthoDB" id="5979966at2759"/>
<feature type="compositionally biased region" description="Basic and acidic residues" evidence="1">
    <location>
        <begin position="90"/>
        <end position="99"/>
    </location>
</feature>
<evidence type="ECO:0000256" key="1">
    <source>
        <dbReference type="SAM" id="MobiDB-lite"/>
    </source>
</evidence>
<protein>
    <submittedName>
        <fullName evidence="2">Uncharacterized protein</fullName>
    </submittedName>
</protein>
<dbReference type="PANTHER" id="PTHR34239:SF2">
    <property type="entry name" value="TRANSPOSABLE ELEMENT P TRANSPOSASE_THAP9 CONSERVED DOMAIN-CONTAINING PROTEIN"/>
    <property type="match status" value="1"/>
</dbReference>
<name>A0A8B6CIH3_MYTGA</name>
<feature type="region of interest" description="Disordered" evidence="1">
    <location>
        <begin position="1"/>
        <end position="99"/>
    </location>
</feature>
<dbReference type="Proteomes" id="UP000596742">
    <property type="component" value="Unassembled WGS sequence"/>
</dbReference>
<reference evidence="2" key="1">
    <citation type="submission" date="2018-11" db="EMBL/GenBank/DDBJ databases">
        <authorList>
            <person name="Alioto T."/>
            <person name="Alioto T."/>
        </authorList>
    </citation>
    <scope>NUCLEOTIDE SEQUENCE</scope>
</reference>
<organism evidence="2 3">
    <name type="scientific">Mytilus galloprovincialis</name>
    <name type="common">Mediterranean mussel</name>
    <dbReference type="NCBI Taxonomy" id="29158"/>
    <lineage>
        <taxon>Eukaryota</taxon>
        <taxon>Metazoa</taxon>
        <taxon>Spiralia</taxon>
        <taxon>Lophotrochozoa</taxon>
        <taxon>Mollusca</taxon>
        <taxon>Bivalvia</taxon>
        <taxon>Autobranchia</taxon>
        <taxon>Pteriomorphia</taxon>
        <taxon>Mytilida</taxon>
        <taxon>Mytiloidea</taxon>
        <taxon>Mytilidae</taxon>
        <taxon>Mytilinae</taxon>
        <taxon>Mytilus</taxon>
    </lineage>
</organism>
<dbReference type="EMBL" id="UYJE01001775">
    <property type="protein sequence ID" value="VDI05076.1"/>
    <property type="molecule type" value="Genomic_DNA"/>
</dbReference>
<dbReference type="PANTHER" id="PTHR34239">
    <property type="entry name" value="APPLE DOMAIN-CONTAINING PROTEIN"/>
    <property type="match status" value="1"/>
</dbReference>
<feature type="compositionally biased region" description="Basic and acidic residues" evidence="1">
    <location>
        <begin position="42"/>
        <end position="57"/>
    </location>
</feature>
<feature type="compositionally biased region" description="Acidic residues" evidence="1">
    <location>
        <begin position="59"/>
        <end position="72"/>
    </location>
</feature>
<evidence type="ECO:0000313" key="2">
    <source>
        <dbReference type="EMBL" id="VDI05076.1"/>
    </source>
</evidence>
<gene>
    <name evidence="2" type="ORF">MGAL_10B080970</name>
</gene>